<dbReference type="EMBL" id="KZ293726">
    <property type="protein sequence ID" value="PBK81645.1"/>
    <property type="molecule type" value="Genomic_DNA"/>
</dbReference>
<reference evidence="2" key="1">
    <citation type="journal article" date="2017" name="Nat. Ecol. Evol.">
        <title>Genome expansion and lineage-specific genetic innovations in the forest pathogenic fungi Armillaria.</title>
        <authorList>
            <person name="Sipos G."/>
            <person name="Prasanna A.N."/>
            <person name="Walter M.C."/>
            <person name="O'Connor E."/>
            <person name="Balint B."/>
            <person name="Krizsan K."/>
            <person name="Kiss B."/>
            <person name="Hess J."/>
            <person name="Varga T."/>
            <person name="Slot J."/>
            <person name="Riley R."/>
            <person name="Boka B."/>
            <person name="Rigling D."/>
            <person name="Barry K."/>
            <person name="Lee J."/>
            <person name="Mihaltcheva S."/>
            <person name="LaButti K."/>
            <person name="Lipzen A."/>
            <person name="Waldron R."/>
            <person name="Moloney N.M."/>
            <person name="Sperisen C."/>
            <person name="Kredics L."/>
            <person name="Vagvoelgyi C."/>
            <person name="Patrignani A."/>
            <person name="Fitzpatrick D."/>
            <person name="Nagy I."/>
            <person name="Doyle S."/>
            <person name="Anderson J.B."/>
            <person name="Grigoriev I.V."/>
            <person name="Gueldener U."/>
            <person name="Muensterkoetter M."/>
            <person name="Nagy L.G."/>
        </authorList>
    </citation>
    <scope>NUCLEOTIDE SEQUENCE [LARGE SCALE GENOMIC DNA]</scope>
    <source>
        <strain evidence="2">Ar21-2</strain>
    </source>
</reference>
<evidence type="ECO:0000313" key="2">
    <source>
        <dbReference type="Proteomes" id="UP000217790"/>
    </source>
</evidence>
<keyword evidence="2" id="KW-1185">Reference proteome</keyword>
<gene>
    <name evidence="1" type="ORF">ARMGADRAFT_1091036</name>
</gene>
<dbReference type="AlphaFoldDB" id="A0A2H3CF11"/>
<proteinExistence type="predicted"/>
<protein>
    <submittedName>
        <fullName evidence="1">Uncharacterized protein</fullName>
    </submittedName>
</protein>
<organism evidence="1 2">
    <name type="scientific">Armillaria gallica</name>
    <name type="common">Bulbous honey fungus</name>
    <name type="synonym">Armillaria bulbosa</name>
    <dbReference type="NCBI Taxonomy" id="47427"/>
    <lineage>
        <taxon>Eukaryota</taxon>
        <taxon>Fungi</taxon>
        <taxon>Dikarya</taxon>
        <taxon>Basidiomycota</taxon>
        <taxon>Agaricomycotina</taxon>
        <taxon>Agaricomycetes</taxon>
        <taxon>Agaricomycetidae</taxon>
        <taxon>Agaricales</taxon>
        <taxon>Marasmiineae</taxon>
        <taxon>Physalacriaceae</taxon>
        <taxon>Armillaria</taxon>
    </lineage>
</organism>
<sequence>MSKTGLVRSVQWWVGGRGENRAESLGMEMSCRRTTTGASGDLAHIIFVFPHPENEGYTNVGWLGELQGHGSPLLDFGGAGSGGRGSGHTGMVVGAIVALLSPPSTPKKAWSSSSSFVVGVPISVPPSSLTSPAFQRAPSMLSFPSIPPLDLPMAPQRSISVPTPVVVVLVVVFVASFALRSAPRAEMTADVESPDILHTLGVCRSRGRRRLAPISMWEVVGWPGWGWEAVFRGHGRAWAIVVAAVDDGDIVLVVDGGGARGGLVRGLTLVMGVRCMLSGALGAAGCTENN</sequence>
<dbReference type="OrthoDB" id="10627579at2759"/>
<accession>A0A2H3CF11</accession>
<evidence type="ECO:0000313" key="1">
    <source>
        <dbReference type="EMBL" id="PBK81645.1"/>
    </source>
</evidence>
<dbReference type="Proteomes" id="UP000217790">
    <property type="component" value="Unassembled WGS sequence"/>
</dbReference>
<name>A0A2H3CF11_ARMGA</name>
<dbReference type="InParanoid" id="A0A2H3CF11"/>